<keyword evidence="6" id="KW-0503">Monooxygenase</keyword>
<dbReference type="CDD" id="cd11030">
    <property type="entry name" value="CYP105-like"/>
    <property type="match status" value="1"/>
</dbReference>
<dbReference type="GO" id="GO:0004497">
    <property type="term" value="F:monooxygenase activity"/>
    <property type="evidence" value="ECO:0007669"/>
    <property type="project" value="UniProtKB-KW"/>
</dbReference>
<keyword evidence="3" id="KW-0479">Metal-binding</keyword>
<dbReference type="InterPro" id="IPR001128">
    <property type="entry name" value="Cyt_P450"/>
</dbReference>
<dbReference type="RefSeq" id="WP_189226785.1">
    <property type="nucleotide sequence ID" value="NZ_BMRG01000018.1"/>
</dbReference>
<evidence type="ECO:0000256" key="2">
    <source>
        <dbReference type="ARBA" id="ARBA00022617"/>
    </source>
</evidence>
<evidence type="ECO:0000256" key="1">
    <source>
        <dbReference type="ARBA" id="ARBA00010617"/>
    </source>
</evidence>
<sequence length="401" mass="44003">MSAADQLLHRFPAPRPPGRPFAVPEEYRRLFAQRRVPEVVLPVGRKALLVGRYDDVRTVLSGPFSADGRNPGFPTARPGAPSTSATLSFFRMDGAEHRRYRTKVTAHFTVARLAALEPVVRAAVDELLDGLAGQPRTADLVQRLALPLPSMVICQILGVPYADRQYFHRLIDVMARAPEMNPETYRAAVGELRSYIERLAGDKRADPGDDLLSDLVRAFDADPLLDPPQLAAMVLLLLVAGQETTTSMIALGALALSSTPEARSALEDPTAVPNVVEEVLRHLSIAQWMPRVATEDVLVGGAPVRAGTGVVVLPMIANHDPEVFPDPERLDPARANAHRHLACGFGPHQCLGLQLARLELRVVYEALFRRFPDLRPAVAVDRLPFRQNSAFFSVDSLPVEW</sequence>
<dbReference type="InterPro" id="IPR036396">
    <property type="entry name" value="Cyt_P450_sf"/>
</dbReference>
<dbReference type="PRINTS" id="PR00385">
    <property type="entry name" value="P450"/>
</dbReference>
<dbReference type="AlphaFoldDB" id="A0A918ASW2"/>
<keyword evidence="2" id="KW-0349">Heme</keyword>
<keyword evidence="4" id="KW-0560">Oxidoreductase</keyword>
<dbReference type="Gene3D" id="1.10.630.10">
    <property type="entry name" value="Cytochrome P450"/>
    <property type="match status" value="1"/>
</dbReference>
<comment type="caution">
    <text evidence="7">The sequence shown here is derived from an EMBL/GenBank/DDBJ whole genome shotgun (WGS) entry which is preliminary data.</text>
</comment>
<proteinExistence type="inferred from homology"/>
<dbReference type="GO" id="GO:0020037">
    <property type="term" value="F:heme binding"/>
    <property type="evidence" value="ECO:0007669"/>
    <property type="project" value="InterPro"/>
</dbReference>
<evidence type="ECO:0000256" key="5">
    <source>
        <dbReference type="ARBA" id="ARBA00023004"/>
    </source>
</evidence>
<dbReference type="Proteomes" id="UP000639606">
    <property type="component" value="Unassembled WGS sequence"/>
</dbReference>
<gene>
    <name evidence="7" type="ORF">GCM10010185_61080</name>
</gene>
<reference evidence="7" key="2">
    <citation type="submission" date="2020-09" db="EMBL/GenBank/DDBJ databases">
        <authorList>
            <person name="Sun Q."/>
            <person name="Ohkuma M."/>
        </authorList>
    </citation>
    <scope>NUCLEOTIDE SEQUENCE</scope>
    <source>
        <strain evidence="7">JCM 3313</strain>
    </source>
</reference>
<accession>A0A918ASW2</accession>
<dbReference type="PRINTS" id="PR00359">
    <property type="entry name" value="BP450"/>
</dbReference>
<protein>
    <submittedName>
        <fullName evidence="7">Cytochrome P450</fullName>
    </submittedName>
</protein>
<organism evidence="7 8">
    <name type="scientific">Saccharothrix coeruleofusca</name>
    <dbReference type="NCBI Taxonomy" id="33919"/>
    <lineage>
        <taxon>Bacteria</taxon>
        <taxon>Bacillati</taxon>
        <taxon>Actinomycetota</taxon>
        <taxon>Actinomycetes</taxon>
        <taxon>Pseudonocardiales</taxon>
        <taxon>Pseudonocardiaceae</taxon>
        <taxon>Saccharothrix</taxon>
    </lineage>
</organism>
<dbReference type="PANTHER" id="PTHR46696:SF1">
    <property type="entry name" value="CYTOCHROME P450 YJIB-RELATED"/>
    <property type="match status" value="1"/>
</dbReference>
<dbReference type="EMBL" id="BMRG01000018">
    <property type="protein sequence ID" value="GGP78971.1"/>
    <property type="molecule type" value="Genomic_DNA"/>
</dbReference>
<evidence type="ECO:0000256" key="3">
    <source>
        <dbReference type="ARBA" id="ARBA00022723"/>
    </source>
</evidence>
<evidence type="ECO:0000256" key="4">
    <source>
        <dbReference type="ARBA" id="ARBA00023002"/>
    </source>
</evidence>
<keyword evidence="5" id="KW-0408">Iron</keyword>
<evidence type="ECO:0000313" key="8">
    <source>
        <dbReference type="Proteomes" id="UP000639606"/>
    </source>
</evidence>
<dbReference type="PANTHER" id="PTHR46696">
    <property type="entry name" value="P450, PUTATIVE (EUROFUNG)-RELATED"/>
    <property type="match status" value="1"/>
</dbReference>
<dbReference type="InterPro" id="IPR002397">
    <property type="entry name" value="Cyt_P450_B"/>
</dbReference>
<evidence type="ECO:0000256" key="6">
    <source>
        <dbReference type="ARBA" id="ARBA00023033"/>
    </source>
</evidence>
<dbReference type="SUPFAM" id="SSF48264">
    <property type="entry name" value="Cytochrome P450"/>
    <property type="match status" value="1"/>
</dbReference>
<dbReference type="Pfam" id="PF00067">
    <property type="entry name" value="p450"/>
    <property type="match status" value="2"/>
</dbReference>
<name>A0A918ASW2_9PSEU</name>
<comment type="similarity">
    <text evidence="1">Belongs to the cytochrome P450 family.</text>
</comment>
<dbReference type="GO" id="GO:0005506">
    <property type="term" value="F:iron ion binding"/>
    <property type="evidence" value="ECO:0007669"/>
    <property type="project" value="InterPro"/>
</dbReference>
<keyword evidence="8" id="KW-1185">Reference proteome</keyword>
<evidence type="ECO:0000313" key="7">
    <source>
        <dbReference type="EMBL" id="GGP78971.1"/>
    </source>
</evidence>
<reference evidence="7" key="1">
    <citation type="journal article" date="2014" name="Int. J. Syst. Evol. Microbiol.">
        <title>Complete genome sequence of Corynebacterium casei LMG S-19264T (=DSM 44701T), isolated from a smear-ripened cheese.</title>
        <authorList>
            <consortium name="US DOE Joint Genome Institute (JGI-PGF)"/>
            <person name="Walter F."/>
            <person name="Albersmeier A."/>
            <person name="Kalinowski J."/>
            <person name="Ruckert C."/>
        </authorList>
    </citation>
    <scope>NUCLEOTIDE SEQUENCE</scope>
    <source>
        <strain evidence="7">JCM 3313</strain>
    </source>
</reference>
<dbReference type="FunFam" id="1.10.630.10:FF:000018">
    <property type="entry name" value="Cytochrome P450 monooxygenase"/>
    <property type="match status" value="1"/>
</dbReference>
<dbReference type="GO" id="GO:0016705">
    <property type="term" value="F:oxidoreductase activity, acting on paired donors, with incorporation or reduction of molecular oxygen"/>
    <property type="evidence" value="ECO:0007669"/>
    <property type="project" value="InterPro"/>
</dbReference>